<organism evidence="2">
    <name type="scientific">Neobodo designis</name>
    <name type="common">Flagellated protozoan</name>
    <name type="synonym">Bodo designis</name>
    <dbReference type="NCBI Taxonomy" id="312471"/>
    <lineage>
        <taxon>Eukaryota</taxon>
        <taxon>Discoba</taxon>
        <taxon>Euglenozoa</taxon>
        <taxon>Kinetoplastea</taxon>
        <taxon>Metakinetoplastina</taxon>
        <taxon>Neobodonida</taxon>
        <taxon>Neobodo</taxon>
    </lineage>
</organism>
<protein>
    <submittedName>
        <fullName evidence="2">Uncharacterized protein</fullName>
    </submittedName>
</protein>
<evidence type="ECO:0000256" key="1">
    <source>
        <dbReference type="SAM" id="MobiDB-lite"/>
    </source>
</evidence>
<gene>
    <name evidence="2" type="ORF">NDES1114_LOCUS5153</name>
</gene>
<reference evidence="2" key="1">
    <citation type="submission" date="2021-01" db="EMBL/GenBank/DDBJ databases">
        <authorList>
            <person name="Corre E."/>
            <person name="Pelletier E."/>
            <person name="Niang G."/>
            <person name="Scheremetjew M."/>
            <person name="Finn R."/>
            <person name="Kale V."/>
            <person name="Holt S."/>
            <person name="Cochrane G."/>
            <person name="Meng A."/>
            <person name="Brown T."/>
            <person name="Cohen L."/>
        </authorList>
    </citation>
    <scope>NUCLEOTIDE SEQUENCE</scope>
    <source>
        <strain evidence="2">CCAP 1951/1</strain>
    </source>
</reference>
<sequence>MLRRTSAVLAFNPATGPANQCGHPTNENMDELIRYIKHAKKLRQYFGSHFQRIPDREAYYNAYGGPKAGRFVIRRTTTKRQYYHHNATKDRWAIHSHNTKSVYSGVGGGGIYKNIWDNQVSGTNAFWDVTFKMFGKDLDKDKAIEWMEGWGTPFKLQDEYVEPRMADMAYQRHALYADNFPWIKDPEIGGWKGDADYQWKGRESIDYTNHGAATKAVANEFRSLWGIPEKKPVAAAPAAAAKPAKKAKAAKKAEEAPKAADAAPKKDAGDSGKNKA</sequence>
<accession>A0A7S1L8A5</accession>
<dbReference type="AlphaFoldDB" id="A0A7S1L8A5"/>
<feature type="region of interest" description="Disordered" evidence="1">
    <location>
        <begin position="233"/>
        <end position="276"/>
    </location>
</feature>
<feature type="compositionally biased region" description="Low complexity" evidence="1">
    <location>
        <begin position="233"/>
        <end position="242"/>
    </location>
</feature>
<proteinExistence type="predicted"/>
<dbReference type="EMBL" id="HBGF01007602">
    <property type="protein sequence ID" value="CAD9097177.1"/>
    <property type="molecule type" value="Transcribed_RNA"/>
</dbReference>
<name>A0A7S1L8A5_NEODS</name>
<feature type="compositionally biased region" description="Basic and acidic residues" evidence="1">
    <location>
        <begin position="251"/>
        <end position="276"/>
    </location>
</feature>
<evidence type="ECO:0000313" key="2">
    <source>
        <dbReference type="EMBL" id="CAD9097177.1"/>
    </source>
</evidence>